<dbReference type="EMBL" id="CM015715">
    <property type="protein sequence ID" value="KAF3688484.1"/>
    <property type="molecule type" value="Genomic_DNA"/>
</dbReference>
<reference evidence="1 2" key="1">
    <citation type="submission" date="2019-02" db="EMBL/GenBank/DDBJ databases">
        <title>Opniocepnalus argus genome.</title>
        <authorList>
            <person name="Zhou C."/>
            <person name="Xiao S."/>
        </authorList>
    </citation>
    <scope>NUCLEOTIDE SEQUENCE [LARGE SCALE GENOMIC DNA]</scope>
    <source>
        <strain evidence="1">OARG1902GOOAL</strain>
        <tissue evidence="1">Muscle</tissue>
    </source>
</reference>
<reference evidence="2" key="2">
    <citation type="submission" date="2019-02" db="EMBL/GenBank/DDBJ databases">
        <title>Opniocepnalus argus Var Kimnra genome.</title>
        <authorList>
            <person name="Zhou C."/>
            <person name="Xiao S."/>
        </authorList>
    </citation>
    <scope>NUCLEOTIDE SEQUENCE [LARGE SCALE GENOMIC DNA]</scope>
</reference>
<organism evidence="1 2">
    <name type="scientific">Channa argus</name>
    <name type="common">Northern snakehead</name>
    <name type="synonym">Ophicephalus argus</name>
    <dbReference type="NCBI Taxonomy" id="215402"/>
    <lineage>
        <taxon>Eukaryota</taxon>
        <taxon>Metazoa</taxon>
        <taxon>Chordata</taxon>
        <taxon>Craniata</taxon>
        <taxon>Vertebrata</taxon>
        <taxon>Euteleostomi</taxon>
        <taxon>Actinopterygii</taxon>
        <taxon>Neopterygii</taxon>
        <taxon>Teleostei</taxon>
        <taxon>Neoteleostei</taxon>
        <taxon>Acanthomorphata</taxon>
        <taxon>Anabantaria</taxon>
        <taxon>Anabantiformes</taxon>
        <taxon>Channoidei</taxon>
        <taxon>Channidae</taxon>
        <taxon>Channa</taxon>
    </lineage>
</organism>
<protein>
    <submittedName>
        <fullName evidence="1">Uncharacterized protein</fullName>
    </submittedName>
</protein>
<proteinExistence type="predicted"/>
<name>A0A6G1PEC8_CHAAH</name>
<accession>A0A6G1PEC8</accession>
<keyword evidence="2" id="KW-1185">Reference proteome</keyword>
<dbReference type="AlphaFoldDB" id="A0A6G1PEC8"/>
<dbReference type="Proteomes" id="UP000503349">
    <property type="component" value="Chromosome 4"/>
</dbReference>
<evidence type="ECO:0000313" key="2">
    <source>
        <dbReference type="Proteomes" id="UP000503349"/>
    </source>
</evidence>
<sequence>MTLRTTLTHSSCEALAVFRPNICHLVTQNYCLLVTVGFSWSNTLYFRYHTSTFKNTHMLVYSAGNHAETSPH</sequence>
<gene>
    <name evidence="1" type="ORF">EXN66_Car004156</name>
</gene>
<evidence type="ECO:0000313" key="1">
    <source>
        <dbReference type="EMBL" id="KAF3688484.1"/>
    </source>
</evidence>